<gene>
    <name evidence="2" type="ORF">GCM10010226_88150</name>
</gene>
<sequence>MSASVIASCRTGPDGKHGTAGFGREGVRVSGVPGGQDRGELGSGNGVRVGGEGCGRGGGKDGRLLRPGAGDDVGGKDRDGPVAQDDGARLVVLGWGQARRAPAGCGPRLAGRAGGWGAGRALPGRARPLVRVRPG</sequence>
<reference evidence="2" key="1">
    <citation type="journal article" date="2014" name="Int. J. Syst. Evol. Microbiol.">
        <title>Complete genome sequence of Corynebacterium casei LMG S-19264T (=DSM 44701T), isolated from a smear-ripened cheese.</title>
        <authorList>
            <consortium name="US DOE Joint Genome Institute (JGI-PGF)"/>
            <person name="Walter F."/>
            <person name="Albersmeier A."/>
            <person name="Kalinowski J."/>
            <person name="Ruckert C."/>
        </authorList>
    </citation>
    <scope>NUCLEOTIDE SEQUENCE</scope>
    <source>
        <strain evidence="2">JCM 4125</strain>
    </source>
</reference>
<evidence type="ECO:0000313" key="3">
    <source>
        <dbReference type="Proteomes" id="UP000646776"/>
    </source>
</evidence>
<evidence type="ECO:0000313" key="2">
    <source>
        <dbReference type="EMBL" id="GGT96975.1"/>
    </source>
</evidence>
<dbReference type="EMBL" id="BMSA01000052">
    <property type="protein sequence ID" value="GGT96975.1"/>
    <property type="molecule type" value="Genomic_DNA"/>
</dbReference>
<feature type="region of interest" description="Disordered" evidence="1">
    <location>
        <begin position="1"/>
        <end position="85"/>
    </location>
</feature>
<reference evidence="2" key="2">
    <citation type="submission" date="2020-09" db="EMBL/GenBank/DDBJ databases">
        <authorList>
            <person name="Sun Q."/>
            <person name="Ohkuma M."/>
        </authorList>
    </citation>
    <scope>NUCLEOTIDE SEQUENCE</scope>
    <source>
        <strain evidence="2">JCM 4125</strain>
    </source>
</reference>
<accession>A0A918M1J4</accession>
<keyword evidence="3" id="KW-1185">Reference proteome</keyword>
<evidence type="ECO:0000256" key="1">
    <source>
        <dbReference type="SAM" id="MobiDB-lite"/>
    </source>
</evidence>
<dbReference type="Proteomes" id="UP000646776">
    <property type="component" value="Unassembled WGS sequence"/>
</dbReference>
<feature type="compositionally biased region" description="Gly residues" evidence="1">
    <location>
        <begin position="32"/>
        <end position="57"/>
    </location>
</feature>
<organism evidence="2 3">
    <name type="scientific">Streptomyces phaeofaciens</name>
    <dbReference type="NCBI Taxonomy" id="68254"/>
    <lineage>
        <taxon>Bacteria</taxon>
        <taxon>Bacillati</taxon>
        <taxon>Actinomycetota</taxon>
        <taxon>Actinomycetes</taxon>
        <taxon>Kitasatosporales</taxon>
        <taxon>Streptomycetaceae</taxon>
        <taxon>Streptomyces</taxon>
    </lineage>
</organism>
<protein>
    <submittedName>
        <fullName evidence="2">Uncharacterized protein</fullName>
    </submittedName>
</protein>
<dbReference type="AlphaFoldDB" id="A0A918M1J4"/>
<name>A0A918M1J4_9ACTN</name>
<proteinExistence type="predicted"/>
<comment type="caution">
    <text evidence="2">The sequence shown here is derived from an EMBL/GenBank/DDBJ whole genome shotgun (WGS) entry which is preliminary data.</text>
</comment>